<dbReference type="EMBL" id="LTDM01000011">
    <property type="protein sequence ID" value="OLS03203.1"/>
    <property type="molecule type" value="Genomic_DNA"/>
</dbReference>
<dbReference type="SUPFAM" id="SSF55804">
    <property type="entry name" value="Phoshotransferase/anion transport protein"/>
    <property type="match status" value="1"/>
</dbReference>
<keyword evidence="6" id="KW-0598">Phosphotransferase system</keyword>
<comment type="caution">
    <text evidence="12">The sequence shown here is derived from an EMBL/GenBank/DDBJ whole genome shotgun (WGS) entry which is preliminary data.</text>
</comment>
<evidence type="ECO:0000313" key="12">
    <source>
        <dbReference type="EMBL" id="OLS03203.1"/>
    </source>
</evidence>
<dbReference type="PANTHER" id="PTHR36203">
    <property type="entry name" value="ASCORBATE-SPECIFIC PTS SYSTEM EIIA COMPONENT"/>
    <property type="match status" value="1"/>
</dbReference>
<dbReference type="CDD" id="cd00211">
    <property type="entry name" value="PTS_IIA_fru"/>
    <property type="match status" value="1"/>
</dbReference>
<keyword evidence="13" id="KW-1185">Reference proteome</keyword>
<evidence type="ECO:0000256" key="6">
    <source>
        <dbReference type="ARBA" id="ARBA00022683"/>
    </source>
</evidence>
<dbReference type="InterPro" id="IPR051351">
    <property type="entry name" value="Ascorbate-PTS_EIIA_comp"/>
</dbReference>
<evidence type="ECO:0000259" key="11">
    <source>
        <dbReference type="PROSITE" id="PS51094"/>
    </source>
</evidence>
<dbReference type="GO" id="GO:0016301">
    <property type="term" value="F:kinase activity"/>
    <property type="evidence" value="ECO:0007669"/>
    <property type="project" value="UniProtKB-KW"/>
</dbReference>
<protein>
    <recommendedName>
        <fullName evidence="9">Ascorbate-specific PTS system EIIA component</fullName>
    </recommendedName>
    <alternativeName>
        <fullName evidence="10">Ascorbate-specific phosphotransferase enzyme IIA component</fullName>
    </alternativeName>
</protein>
<evidence type="ECO:0000256" key="10">
    <source>
        <dbReference type="ARBA" id="ARBA00042072"/>
    </source>
</evidence>
<dbReference type="Proteomes" id="UP000186112">
    <property type="component" value="Unassembled WGS sequence"/>
</dbReference>
<name>A0A1U7M7A7_TISCR</name>
<evidence type="ECO:0000256" key="1">
    <source>
        <dbReference type="ARBA" id="ARBA00004496"/>
    </source>
</evidence>
<evidence type="ECO:0000256" key="9">
    <source>
        <dbReference type="ARBA" id="ARBA00041175"/>
    </source>
</evidence>
<dbReference type="GO" id="GO:0005737">
    <property type="term" value="C:cytoplasm"/>
    <property type="evidence" value="ECO:0007669"/>
    <property type="project" value="UniProtKB-SubCell"/>
</dbReference>
<keyword evidence="2" id="KW-0813">Transport</keyword>
<reference evidence="12 13" key="1">
    <citation type="submission" date="2016-02" db="EMBL/GenBank/DDBJ databases">
        <title>Genome sequence of Tissierella creatinophila DSM 6911.</title>
        <authorList>
            <person name="Poehlein A."/>
            <person name="Daniel R."/>
        </authorList>
    </citation>
    <scope>NUCLEOTIDE SEQUENCE [LARGE SCALE GENOMIC DNA]</scope>
    <source>
        <strain evidence="12 13">DSM 6911</strain>
    </source>
</reference>
<sequence length="149" mass="16571">MLKDIITKDTIRLNVDAKDWEDAVRIGGTLLVNVHAAEERYVDAMIETVKDIGPYIVILEGIAMPHARPEKGALKMGMSLVTLKNPIEFGNEENDPVKLVISFCAVDSKTHLKALSQLMVLLEDEDNIESILHSDSVDDVIRIINSFSK</sequence>
<dbReference type="PROSITE" id="PS51094">
    <property type="entry name" value="PTS_EIIA_TYPE_2"/>
    <property type="match status" value="1"/>
</dbReference>
<dbReference type="PANTHER" id="PTHR36203:SF1">
    <property type="entry name" value="ASCORBATE-SPECIFIC PTS SYSTEM EIIA COMPONENT"/>
    <property type="match status" value="1"/>
</dbReference>
<evidence type="ECO:0000256" key="7">
    <source>
        <dbReference type="ARBA" id="ARBA00022777"/>
    </source>
</evidence>
<dbReference type="OrthoDB" id="369398at2"/>
<gene>
    <name evidence="12" type="primary">ulaC</name>
    <name evidence="12" type="ORF">TICRE_09040</name>
</gene>
<proteinExistence type="predicted"/>
<evidence type="ECO:0000256" key="5">
    <source>
        <dbReference type="ARBA" id="ARBA00022679"/>
    </source>
</evidence>
<keyword evidence="4" id="KW-0597">Phosphoprotein</keyword>
<dbReference type="AlphaFoldDB" id="A0A1U7M7A7"/>
<evidence type="ECO:0000313" key="13">
    <source>
        <dbReference type="Proteomes" id="UP000186112"/>
    </source>
</evidence>
<dbReference type="InterPro" id="IPR016152">
    <property type="entry name" value="PTrfase/Anion_transptr"/>
</dbReference>
<dbReference type="InterPro" id="IPR002178">
    <property type="entry name" value="PTS_EIIA_type-2_dom"/>
</dbReference>
<organism evidence="12 13">
    <name type="scientific">Tissierella creatinophila DSM 6911</name>
    <dbReference type="NCBI Taxonomy" id="1123403"/>
    <lineage>
        <taxon>Bacteria</taxon>
        <taxon>Bacillati</taxon>
        <taxon>Bacillota</taxon>
        <taxon>Tissierellia</taxon>
        <taxon>Tissierellales</taxon>
        <taxon>Tissierellaceae</taxon>
        <taxon>Tissierella</taxon>
    </lineage>
</organism>
<feature type="domain" description="PTS EIIA type-2" evidence="11">
    <location>
        <begin position="4"/>
        <end position="147"/>
    </location>
</feature>
<dbReference type="GO" id="GO:0009401">
    <property type="term" value="P:phosphoenolpyruvate-dependent sugar phosphotransferase system"/>
    <property type="evidence" value="ECO:0007669"/>
    <property type="project" value="UniProtKB-KW"/>
</dbReference>
<evidence type="ECO:0000256" key="2">
    <source>
        <dbReference type="ARBA" id="ARBA00022448"/>
    </source>
</evidence>
<dbReference type="Gene3D" id="3.40.930.10">
    <property type="entry name" value="Mannitol-specific EII, Chain A"/>
    <property type="match status" value="1"/>
</dbReference>
<accession>A0A1U7M7A7</accession>
<dbReference type="Pfam" id="PF00359">
    <property type="entry name" value="PTS_EIIA_2"/>
    <property type="match status" value="1"/>
</dbReference>
<evidence type="ECO:0000256" key="4">
    <source>
        <dbReference type="ARBA" id="ARBA00022553"/>
    </source>
</evidence>
<keyword evidence="7" id="KW-0418">Kinase</keyword>
<evidence type="ECO:0000256" key="3">
    <source>
        <dbReference type="ARBA" id="ARBA00022490"/>
    </source>
</evidence>
<keyword evidence="3" id="KW-0963">Cytoplasm</keyword>
<comment type="subcellular location">
    <subcellularLocation>
        <location evidence="1">Cytoplasm</location>
    </subcellularLocation>
</comment>
<keyword evidence="5 12" id="KW-0808">Transferase</keyword>
<evidence type="ECO:0000256" key="8">
    <source>
        <dbReference type="ARBA" id="ARBA00037387"/>
    </source>
</evidence>
<comment type="function">
    <text evidence="8">The phosphoenolpyruvate-dependent sugar phosphotransferase system (sugar PTS), a major carbohydrate active transport system, catalyzes the phosphorylation of incoming sugar substrates concomitantly with their translocation across the cell membrane. The enzyme II UlaABC PTS system is involved in ascorbate transport.</text>
</comment>